<dbReference type="Pfam" id="PF16064">
    <property type="entry name" value="DUF4806"/>
    <property type="match status" value="1"/>
</dbReference>
<name>A0ABM5HZ02_DRORH</name>
<reference evidence="3" key="2">
    <citation type="submission" date="2025-05" db="UniProtKB">
        <authorList>
            <consortium name="EnsemblMetazoa"/>
        </authorList>
    </citation>
    <scope>IDENTIFICATION</scope>
</reference>
<sequence>MSDFPQSQNDMLIAKVDELQRQILAQRAEMRVLTESVTKLTAFVKQSMKSKRQRLGDTAVDDDFPISSDAELAEIDAKICKETRGNYIHYMKKILGQGRVSLTIKSIFSEEIIMAYNNDGTGNKKKLKDYENLFNALLDAIGQVVPSVASEKVLSKAMRCVKNNAAQKKKNIKTEEDSLVVNF</sequence>
<keyword evidence="4" id="KW-1185">Reference proteome</keyword>
<dbReference type="EnsemblMetazoa" id="XM_017131977.2">
    <property type="protein sequence ID" value="XP_016987466.2"/>
    <property type="gene ID" value="LOC108050341"/>
</dbReference>
<accession>A0ABM5HZ02</accession>
<organism evidence="3 4">
    <name type="scientific">Drosophila rhopaloa</name>
    <name type="common">Fruit fly</name>
    <dbReference type="NCBI Taxonomy" id="1041015"/>
    <lineage>
        <taxon>Eukaryota</taxon>
        <taxon>Metazoa</taxon>
        <taxon>Ecdysozoa</taxon>
        <taxon>Arthropoda</taxon>
        <taxon>Hexapoda</taxon>
        <taxon>Insecta</taxon>
        <taxon>Pterygota</taxon>
        <taxon>Neoptera</taxon>
        <taxon>Endopterygota</taxon>
        <taxon>Diptera</taxon>
        <taxon>Brachycera</taxon>
        <taxon>Muscomorpha</taxon>
        <taxon>Ephydroidea</taxon>
        <taxon>Drosophilidae</taxon>
        <taxon>Drosophila</taxon>
        <taxon>Sophophora</taxon>
    </lineage>
</organism>
<feature type="domain" description="DUF4806" evidence="2">
    <location>
        <begin position="61"/>
        <end position="140"/>
    </location>
</feature>
<evidence type="ECO:0000313" key="4">
    <source>
        <dbReference type="Proteomes" id="UP001652680"/>
    </source>
</evidence>
<evidence type="ECO:0000256" key="1">
    <source>
        <dbReference type="SAM" id="Coils"/>
    </source>
</evidence>
<dbReference type="InterPro" id="IPR032071">
    <property type="entry name" value="DUF4806"/>
</dbReference>
<protein>
    <recommendedName>
        <fullName evidence="2">DUF4806 domain-containing protein</fullName>
    </recommendedName>
</protein>
<feature type="coiled-coil region" evidence="1">
    <location>
        <begin position="9"/>
        <end position="36"/>
    </location>
</feature>
<dbReference type="GeneID" id="108050341"/>
<evidence type="ECO:0000259" key="2">
    <source>
        <dbReference type="Pfam" id="PF16064"/>
    </source>
</evidence>
<evidence type="ECO:0000313" key="3">
    <source>
        <dbReference type="EnsemblMetazoa" id="XP_016987466.2"/>
    </source>
</evidence>
<reference evidence="4" key="1">
    <citation type="journal article" date="2021" name="Elife">
        <title>Highly contiguous assemblies of 101 drosophilid genomes.</title>
        <authorList>
            <person name="Kim B.Y."/>
            <person name="Wang J.R."/>
            <person name="Miller D.E."/>
            <person name="Barmina O."/>
            <person name="Delaney E."/>
            <person name="Thompson A."/>
            <person name="Comeault A.A."/>
            <person name="Peede D."/>
            <person name="D'Agostino E.R."/>
            <person name="Pelaez J."/>
            <person name="Aguilar J.M."/>
            <person name="Haji D."/>
            <person name="Matsunaga T."/>
            <person name="Armstrong E.E."/>
            <person name="Zych M."/>
            <person name="Ogawa Y."/>
            <person name="Stamenkovic-Radak M."/>
            <person name="Jelic M."/>
            <person name="Veselinovic M.S."/>
            <person name="Tanaskovic M."/>
            <person name="Eric P."/>
            <person name="Gao J.J."/>
            <person name="Katoh T.K."/>
            <person name="Toda M.J."/>
            <person name="Watabe H."/>
            <person name="Watada M."/>
            <person name="Davis J.S."/>
            <person name="Moyle L.C."/>
            <person name="Manoli G."/>
            <person name="Bertolini E."/>
            <person name="Kostal V."/>
            <person name="Hawley R.S."/>
            <person name="Takahashi A."/>
            <person name="Jones C.D."/>
            <person name="Price D.K."/>
            <person name="Whiteman N."/>
            <person name="Kopp A."/>
            <person name="Matute D.R."/>
            <person name="Petrov D.A."/>
        </authorList>
    </citation>
    <scope>NUCLEOTIDE SEQUENCE [LARGE SCALE GENOMIC DNA]</scope>
</reference>
<keyword evidence="1" id="KW-0175">Coiled coil</keyword>
<dbReference type="Proteomes" id="UP001652680">
    <property type="component" value="Unassembled WGS sequence"/>
</dbReference>
<proteinExistence type="predicted"/>
<dbReference type="RefSeq" id="XP_016987466.2">
    <property type="nucleotide sequence ID" value="XM_017131977.2"/>
</dbReference>